<dbReference type="Proteomes" id="UP001212217">
    <property type="component" value="Unassembled WGS sequence"/>
</dbReference>
<sequence length="499" mass="58337">MNLPYDKHNPLAIEKYAKKLEGKKFFEVLKDYYSNSEIRESGIGYSEKNELQEKIAYFNNPRGKGSLGNLLEEYYFYYKPNSDSNPDFLEAGTELKVTPIEKKRDGSLKAGERLVITMIPNDRPVEPVFEKSHVLEKMRLMLLILYLREKDILRTEYSIEYVKLFSILSENCREDLIIIKEDYSTIITKIQQGRAHELSEGDTKYLGACTKGATAKKSEQKQYYSEIPAKRRAYSLKQSYMSYVINNYVVGQINTYDSILKNTELKEETFDNVVLNKINEYKGKTEEELYCQFEINKNSKQANSSLISRMLGVKTDNVEEFEKANIGIKTIRIDKKGNPRESMSFPKFKILDFVQETFDSSELYNYFYEKRFLFVVFKENMAGEYELVGSKFWNMPISDLEGIGKLEWERYQSQFIDGIEFEIKDNRISNNLLKSKETQIFHLRPHAQRSAYVINGIKYGNGTESDMDELPNGNKMTKQCFWLNKKYVLKNIQDIIEGE</sequence>
<comment type="caution">
    <text evidence="5">The sequence shown here is derived from an EMBL/GenBank/DDBJ whole genome shotgun (WGS) entry which is preliminary data.</text>
</comment>
<dbReference type="SUPFAM" id="SSF52980">
    <property type="entry name" value="Restriction endonuclease-like"/>
    <property type="match status" value="2"/>
</dbReference>
<evidence type="ECO:0000256" key="1">
    <source>
        <dbReference type="ARBA" id="ARBA00022722"/>
    </source>
</evidence>
<feature type="domain" description="DNA mismatch repair MutH/Type II restriction enzyme Sau3AI" evidence="4">
    <location>
        <begin position="78"/>
        <end position="182"/>
    </location>
</feature>
<dbReference type="NCBIfam" id="NF040973">
    <property type="entry name" value="restrict_Sau3AI"/>
    <property type="match status" value="1"/>
</dbReference>
<dbReference type="Pfam" id="PF02976">
    <property type="entry name" value="MutH"/>
    <property type="match status" value="1"/>
</dbReference>
<dbReference type="RefSeq" id="WP_271988089.1">
    <property type="nucleotide sequence ID" value="NZ_JAQMFS010000108.1"/>
</dbReference>
<evidence type="ECO:0000259" key="4">
    <source>
        <dbReference type="SMART" id="SM00927"/>
    </source>
</evidence>
<keyword evidence="2 5" id="KW-0255">Endonuclease</keyword>
<dbReference type="Gene3D" id="3.40.600.10">
    <property type="entry name" value="DNA mismatch repair MutH/Restriction endonuclease, type II"/>
    <property type="match status" value="2"/>
</dbReference>
<proteinExistence type="predicted"/>
<dbReference type="GO" id="GO:0004519">
    <property type="term" value="F:endonuclease activity"/>
    <property type="evidence" value="ECO:0007669"/>
    <property type="project" value="UniProtKB-KW"/>
</dbReference>
<dbReference type="InterPro" id="IPR037057">
    <property type="entry name" value="DNA_rep_MutH/T2_RE_sf"/>
</dbReference>
<keyword evidence="1" id="KW-0540">Nuclease</keyword>
<keyword evidence="3" id="KW-0378">Hydrolase</keyword>
<name>A0AAW6B645_9BACL</name>
<organism evidence="5 6">
    <name type="scientific">Gemella haemolysans</name>
    <dbReference type="NCBI Taxonomy" id="1379"/>
    <lineage>
        <taxon>Bacteria</taxon>
        <taxon>Bacillati</taxon>
        <taxon>Bacillota</taxon>
        <taxon>Bacilli</taxon>
        <taxon>Bacillales</taxon>
        <taxon>Gemellaceae</taxon>
        <taxon>Gemella</taxon>
    </lineage>
</organism>
<dbReference type="CDD" id="cd22356">
    <property type="entry name" value="Sau3AI_N-like"/>
    <property type="match status" value="1"/>
</dbReference>
<dbReference type="InterPro" id="IPR011337">
    <property type="entry name" value="DNA_rep_MutH/RE_typeII_Sau3AI"/>
</dbReference>
<dbReference type="EMBL" id="JAQMFS010000108">
    <property type="protein sequence ID" value="MDB6186816.1"/>
    <property type="molecule type" value="Genomic_DNA"/>
</dbReference>
<protein>
    <submittedName>
        <fullName evidence="5">Sau3AI family type II restriction endonuclease</fullName>
    </submittedName>
</protein>
<dbReference type="InterPro" id="IPR011335">
    <property type="entry name" value="Restrct_endonuc-II-like"/>
</dbReference>
<gene>
    <name evidence="5" type="ORF">PNO30_08580</name>
</gene>
<dbReference type="GO" id="GO:0016787">
    <property type="term" value="F:hydrolase activity"/>
    <property type="evidence" value="ECO:0007669"/>
    <property type="project" value="UniProtKB-KW"/>
</dbReference>
<evidence type="ECO:0000256" key="3">
    <source>
        <dbReference type="ARBA" id="ARBA00022801"/>
    </source>
</evidence>
<dbReference type="CDD" id="cd22355">
    <property type="entry name" value="Sau3AI_C"/>
    <property type="match status" value="1"/>
</dbReference>
<reference evidence="5" key="1">
    <citation type="submission" date="2023-08" db="EMBL/GenBank/DDBJ databases">
        <title>Dental plaque isolates bound by oral lectin ZG16B.</title>
        <authorList>
            <person name="Ghosh S."/>
        </authorList>
    </citation>
    <scope>NUCLEOTIDE SEQUENCE</scope>
    <source>
        <strain evidence="5">DP3_5B</strain>
    </source>
</reference>
<dbReference type="GO" id="GO:0003677">
    <property type="term" value="F:DNA binding"/>
    <property type="evidence" value="ECO:0007669"/>
    <property type="project" value="InterPro"/>
</dbReference>
<accession>A0AAW6B645</accession>
<evidence type="ECO:0000313" key="5">
    <source>
        <dbReference type="EMBL" id="MDB6186816.1"/>
    </source>
</evidence>
<dbReference type="AlphaFoldDB" id="A0AAW6B645"/>
<evidence type="ECO:0000313" key="6">
    <source>
        <dbReference type="Proteomes" id="UP001212217"/>
    </source>
</evidence>
<evidence type="ECO:0000256" key="2">
    <source>
        <dbReference type="ARBA" id="ARBA00022759"/>
    </source>
</evidence>
<dbReference type="SMART" id="SM00927">
    <property type="entry name" value="MutH"/>
    <property type="match status" value="1"/>
</dbReference>